<evidence type="ECO:0000313" key="1">
    <source>
        <dbReference type="EMBL" id="KAJ8124761.1"/>
    </source>
</evidence>
<organism evidence="1 2">
    <name type="scientific">Lasiodiplodia mahajangana</name>
    <dbReference type="NCBI Taxonomy" id="1108764"/>
    <lineage>
        <taxon>Eukaryota</taxon>
        <taxon>Fungi</taxon>
        <taxon>Dikarya</taxon>
        <taxon>Ascomycota</taxon>
        <taxon>Pezizomycotina</taxon>
        <taxon>Dothideomycetes</taxon>
        <taxon>Dothideomycetes incertae sedis</taxon>
        <taxon>Botryosphaeriales</taxon>
        <taxon>Botryosphaeriaceae</taxon>
        <taxon>Lasiodiplodia</taxon>
    </lineage>
</organism>
<keyword evidence="2" id="KW-1185">Reference proteome</keyword>
<proteinExistence type="predicted"/>
<dbReference type="Proteomes" id="UP001153332">
    <property type="component" value="Unassembled WGS sequence"/>
</dbReference>
<protein>
    <submittedName>
        <fullName evidence="1">Uncharacterized protein</fullName>
    </submittedName>
</protein>
<accession>A0ACC2JB87</accession>
<comment type="caution">
    <text evidence="1">The sequence shown here is derived from an EMBL/GenBank/DDBJ whole genome shotgun (WGS) entry which is preliminary data.</text>
</comment>
<reference evidence="1" key="1">
    <citation type="submission" date="2022-12" db="EMBL/GenBank/DDBJ databases">
        <title>Genome Sequence of Lasiodiplodia mahajangana.</title>
        <authorList>
            <person name="Buettner E."/>
        </authorList>
    </citation>
    <scope>NUCLEOTIDE SEQUENCE</scope>
    <source>
        <strain evidence="1">VT137</strain>
    </source>
</reference>
<sequence length="437" mass="47623">MADLRFIIDAEDDEDLGDDKYSRQPSVSGSARSPNPSTTAKTSDGTLPTSTTDPGKPQPRRRGPLSRPSRSTTTPLPIPATASVDKASPSRSPLSERKSVDSTESMDTVGYESYPHNSSSSNMPPSSRSTVSSRPLSSATGESSMPVRLTPVTGRTFTRAEHLRRHQLSHKPAAFQCTYPGCDKTFHRQDLLLRHTQRHEQDDGSGTGMTGSTSRRSSHAPVERSPGYLQPPVLPGNNLSIAEEMSTNISYPGSASSYSTSHRGSITGQGPMSPSANTSRSLSTDPSHSRDEYTLSTVHPFGNYGSMEGSPFHPSYGIEFEPRRVPSYSYTMSLDGLPSLTIPDSNIPGHLAGDSNWPSSRSNSPYSIPDRTAIRGFEDSPSADVTGSLYAHQQYPSPQQPVYHPMTDYTTSYSDENGFYEFQSQTFPVARRARQHY</sequence>
<evidence type="ECO:0000313" key="2">
    <source>
        <dbReference type="Proteomes" id="UP001153332"/>
    </source>
</evidence>
<dbReference type="EMBL" id="JAPUUL010002790">
    <property type="protein sequence ID" value="KAJ8124761.1"/>
    <property type="molecule type" value="Genomic_DNA"/>
</dbReference>
<name>A0ACC2JB87_9PEZI</name>
<gene>
    <name evidence="1" type="ORF">O1611_g8879</name>
</gene>